<keyword evidence="5" id="KW-0597">Phosphoprotein</keyword>
<dbReference type="GO" id="GO:0000155">
    <property type="term" value="F:phosphorelay sensor kinase activity"/>
    <property type="evidence" value="ECO:0007669"/>
    <property type="project" value="InterPro"/>
</dbReference>
<dbReference type="Pfam" id="PF08448">
    <property type="entry name" value="PAS_4"/>
    <property type="match status" value="1"/>
</dbReference>
<keyword evidence="6" id="KW-0808">Transferase</keyword>
<dbReference type="GO" id="GO:0005886">
    <property type="term" value="C:plasma membrane"/>
    <property type="evidence" value="ECO:0007669"/>
    <property type="project" value="UniProtKB-SubCell"/>
</dbReference>
<dbReference type="OrthoDB" id="9757990at2"/>
<feature type="transmembrane region" description="Helical" evidence="15">
    <location>
        <begin position="97"/>
        <end position="113"/>
    </location>
</feature>
<keyword evidence="10" id="KW-0067">ATP-binding</keyword>
<evidence type="ECO:0000256" key="9">
    <source>
        <dbReference type="ARBA" id="ARBA00022777"/>
    </source>
</evidence>
<dbReference type="EMBL" id="RZGZ01000002">
    <property type="protein sequence ID" value="RUR01876.1"/>
    <property type="molecule type" value="Genomic_DNA"/>
</dbReference>
<organism evidence="18 19">
    <name type="scientific">Labedella endophytica</name>
    <dbReference type="NCBI Taxonomy" id="1523160"/>
    <lineage>
        <taxon>Bacteria</taxon>
        <taxon>Bacillati</taxon>
        <taxon>Actinomycetota</taxon>
        <taxon>Actinomycetes</taxon>
        <taxon>Micrococcales</taxon>
        <taxon>Microbacteriaceae</taxon>
        <taxon>Labedella</taxon>
    </lineage>
</organism>
<keyword evidence="13 15" id="KW-0472">Membrane</keyword>
<comment type="catalytic activity">
    <reaction evidence="1">
        <text>ATP + protein L-histidine = ADP + protein N-phospho-L-histidine.</text>
        <dbReference type="EC" id="2.7.13.3"/>
    </reaction>
</comment>
<feature type="domain" description="PAS" evidence="17">
    <location>
        <begin position="196"/>
        <end position="233"/>
    </location>
</feature>
<accession>A0A3S0VBW7</accession>
<dbReference type="SUPFAM" id="SSF47384">
    <property type="entry name" value="Homodimeric domain of signal transducing histidine kinase"/>
    <property type="match status" value="1"/>
</dbReference>
<dbReference type="Gene3D" id="3.30.450.20">
    <property type="entry name" value="PAS domain"/>
    <property type="match status" value="1"/>
</dbReference>
<keyword evidence="12" id="KW-0902">Two-component regulatory system</keyword>
<evidence type="ECO:0000313" key="18">
    <source>
        <dbReference type="EMBL" id="RUR01876.1"/>
    </source>
</evidence>
<dbReference type="GO" id="GO:0000156">
    <property type="term" value="F:phosphorelay response regulator activity"/>
    <property type="evidence" value="ECO:0007669"/>
    <property type="project" value="TreeGrafter"/>
</dbReference>
<dbReference type="PANTHER" id="PTHR42878">
    <property type="entry name" value="TWO-COMPONENT HISTIDINE KINASE"/>
    <property type="match status" value="1"/>
</dbReference>
<dbReference type="PROSITE" id="PS50112">
    <property type="entry name" value="PAS"/>
    <property type="match status" value="1"/>
</dbReference>
<dbReference type="SMART" id="SM00388">
    <property type="entry name" value="HisKA"/>
    <property type="match status" value="1"/>
</dbReference>
<dbReference type="PROSITE" id="PS50109">
    <property type="entry name" value="HIS_KIN"/>
    <property type="match status" value="1"/>
</dbReference>
<dbReference type="InterPro" id="IPR003661">
    <property type="entry name" value="HisK_dim/P_dom"/>
</dbReference>
<evidence type="ECO:0000256" key="4">
    <source>
        <dbReference type="ARBA" id="ARBA00012438"/>
    </source>
</evidence>
<dbReference type="AlphaFoldDB" id="A0A3S0VBW7"/>
<evidence type="ECO:0000256" key="1">
    <source>
        <dbReference type="ARBA" id="ARBA00000085"/>
    </source>
</evidence>
<dbReference type="InterPro" id="IPR035965">
    <property type="entry name" value="PAS-like_dom_sf"/>
</dbReference>
<gene>
    <name evidence="18" type="ORF">ELQ94_10540</name>
</gene>
<dbReference type="Gene3D" id="1.10.287.130">
    <property type="match status" value="1"/>
</dbReference>
<evidence type="ECO:0000259" key="17">
    <source>
        <dbReference type="PROSITE" id="PS50112"/>
    </source>
</evidence>
<feature type="domain" description="Histidine kinase" evidence="16">
    <location>
        <begin position="329"/>
        <end position="545"/>
    </location>
</feature>
<comment type="subcellular location">
    <subcellularLocation>
        <location evidence="3">Cell membrane</location>
    </subcellularLocation>
    <subcellularLocation>
        <location evidence="2">Membrane</location>
        <topology evidence="2">Multi-pass membrane protein</topology>
    </subcellularLocation>
</comment>
<dbReference type="PANTHER" id="PTHR42878:SF7">
    <property type="entry name" value="SENSOR HISTIDINE KINASE GLRK"/>
    <property type="match status" value="1"/>
</dbReference>
<dbReference type="Pfam" id="PF00512">
    <property type="entry name" value="HisKA"/>
    <property type="match status" value="1"/>
</dbReference>
<feature type="transmembrane region" description="Helical" evidence="15">
    <location>
        <begin position="120"/>
        <end position="139"/>
    </location>
</feature>
<dbReference type="InterPro" id="IPR000014">
    <property type="entry name" value="PAS"/>
</dbReference>
<protein>
    <recommendedName>
        <fullName evidence="14">Sensor-like histidine kinase SenX3</fullName>
        <ecNumber evidence="4">2.7.13.3</ecNumber>
    </recommendedName>
</protein>
<dbReference type="Pfam" id="PF02518">
    <property type="entry name" value="HATPase_c"/>
    <property type="match status" value="1"/>
</dbReference>
<evidence type="ECO:0000256" key="11">
    <source>
        <dbReference type="ARBA" id="ARBA00022989"/>
    </source>
</evidence>
<proteinExistence type="predicted"/>
<keyword evidence="8" id="KW-0547">Nucleotide-binding</keyword>
<evidence type="ECO:0000259" key="16">
    <source>
        <dbReference type="PROSITE" id="PS50109"/>
    </source>
</evidence>
<dbReference type="InterPro" id="IPR050351">
    <property type="entry name" value="BphY/WalK/GraS-like"/>
</dbReference>
<evidence type="ECO:0000256" key="3">
    <source>
        <dbReference type="ARBA" id="ARBA00004236"/>
    </source>
</evidence>
<dbReference type="SUPFAM" id="SSF55874">
    <property type="entry name" value="ATPase domain of HSP90 chaperone/DNA topoisomerase II/histidine kinase"/>
    <property type="match status" value="1"/>
</dbReference>
<evidence type="ECO:0000256" key="7">
    <source>
        <dbReference type="ARBA" id="ARBA00022692"/>
    </source>
</evidence>
<evidence type="ECO:0000256" key="12">
    <source>
        <dbReference type="ARBA" id="ARBA00023012"/>
    </source>
</evidence>
<dbReference type="CDD" id="cd00075">
    <property type="entry name" value="HATPase"/>
    <property type="match status" value="1"/>
</dbReference>
<dbReference type="InterPro" id="IPR004358">
    <property type="entry name" value="Sig_transdc_His_kin-like_C"/>
</dbReference>
<sequence>MPLFEQEGSPRGRLRVFVRAQLPLLLATAFVVAVVAVAVPAAMTSPVFLLGVGVIALASLGAAVLPWETVSPNALMSVAVVDIAGVAFIRAELLDDIPSIGMLAIFPILWLAYGFHRSAVLLAVAGALFITSYGFAYGGTWPTTALQWANVITLPALIIAVAVVVNAASSQLRRNRERLLVAHDSQAAALRTSQDNELLSRAILDTVTAGVAFYDSDNRLVVANDSASALTGLVGFRLDEPPYAGENVLVADRSTTIPFDQQIIPRALRGEVIDEHVEWLGPAGAQVAIMASARQVHRPDGDLLGTVIIAYDITELAQAIDIREEFLTTVSHELRTPLTSMTGYLELLEESLPEGDATSARYLEVIARNTKTLRDRIADLLAATEAETLAEPRPVHMGTIVDTAIVAVSGHASARGQLLDVRRNDTAPAWVQGDAVQLRKALVELLTNAIKFSPTESRITIEQDTTDSEVIVTVHDRGPGLDRGERAQMFDRFYRTPFARANAIQGFGLGLAQVKNTIDGHGGRLSVASAAQRGTRVTVAIPRDKTA</sequence>
<dbReference type="SUPFAM" id="SSF55785">
    <property type="entry name" value="PYP-like sensor domain (PAS domain)"/>
    <property type="match status" value="1"/>
</dbReference>
<dbReference type="SMART" id="SM00387">
    <property type="entry name" value="HATPase_c"/>
    <property type="match status" value="1"/>
</dbReference>
<dbReference type="InterPro" id="IPR013656">
    <property type="entry name" value="PAS_4"/>
</dbReference>
<evidence type="ECO:0000256" key="14">
    <source>
        <dbReference type="ARBA" id="ARBA00039401"/>
    </source>
</evidence>
<dbReference type="CDD" id="cd00130">
    <property type="entry name" value="PAS"/>
    <property type="match status" value="1"/>
</dbReference>
<feature type="transmembrane region" description="Helical" evidence="15">
    <location>
        <begin position="145"/>
        <end position="168"/>
    </location>
</feature>
<dbReference type="Proteomes" id="UP000274909">
    <property type="component" value="Unassembled WGS sequence"/>
</dbReference>
<dbReference type="InterPro" id="IPR005467">
    <property type="entry name" value="His_kinase_dom"/>
</dbReference>
<keyword evidence="11 15" id="KW-1133">Transmembrane helix</keyword>
<evidence type="ECO:0000256" key="2">
    <source>
        <dbReference type="ARBA" id="ARBA00004141"/>
    </source>
</evidence>
<evidence type="ECO:0000256" key="6">
    <source>
        <dbReference type="ARBA" id="ARBA00022679"/>
    </source>
</evidence>
<feature type="transmembrane region" description="Helical" evidence="15">
    <location>
        <begin position="21"/>
        <end position="41"/>
    </location>
</feature>
<dbReference type="CDD" id="cd00082">
    <property type="entry name" value="HisKA"/>
    <property type="match status" value="1"/>
</dbReference>
<name>A0A3S0VBW7_9MICO</name>
<dbReference type="InterPro" id="IPR036097">
    <property type="entry name" value="HisK_dim/P_sf"/>
</dbReference>
<dbReference type="PRINTS" id="PR00344">
    <property type="entry name" value="BCTRLSENSOR"/>
</dbReference>
<keyword evidence="19" id="KW-1185">Reference proteome</keyword>
<evidence type="ECO:0000256" key="8">
    <source>
        <dbReference type="ARBA" id="ARBA00022741"/>
    </source>
</evidence>
<reference evidence="18 19" key="1">
    <citation type="submission" date="2018-12" db="EMBL/GenBank/DDBJ databases">
        <authorList>
            <person name="Li F."/>
        </authorList>
    </citation>
    <scope>NUCLEOTIDE SEQUENCE [LARGE SCALE GENOMIC DNA]</scope>
    <source>
        <strain evidence="18 19">EGI 6500705</strain>
    </source>
</reference>
<evidence type="ECO:0000313" key="19">
    <source>
        <dbReference type="Proteomes" id="UP000274909"/>
    </source>
</evidence>
<dbReference type="InterPro" id="IPR036890">
    <property type="entry name" value="HATPase_C_sf"/>
</dbReference>
<dbReference type="EC" id="2.7.13.3" evidence="4"/>
<dbReference type="GO" id="GO:0007234">
    <property type="term" value="P:osmosensory signaling via phosphorelay pathway"/>
    <property type="evidence" value="ECO:0007669"/>
    <property type="project" value="TreeGrafter"/>
</dbReference>
<dbReference type="Gene3D" id="3.30.565.10">
    <property type="entry name" value="Histidine kinase-like ATPase, C-terminal domain"/>
    <property type="match status" value="1"/>
</dbReference>
<comment type="caution">
    <text evidence="18">The sequence shown here is derived from an EMBL/GenBank/DDBJ whole genome shotgun (WGS) entry which is preliminary data.</text>
</comment>
<evidence type="ECO:0000256" key="15">
    <source>
        <dbReference type="SAM" id="Phobius"/>
    </source>
</evidence>
<keyword evidence="7 15" id="KW-0812">Transmembrane</keyword>
<feature type="transmembrane region" description="Helical" evidence="15">
    <location>
        <begin position="47"/>
        <end position="67"/>
    </location>
</feature>
<dbReference type="GO" id="GO:0005524">
    <property type="term" value="F:ATP binding"/>
    <property type="evidence" value="ECO:0007669"/>
    <property type="project" value="UniProtKB-KW"/>
</dbReference>
<dbReference type="RefSeq" id="WP_127049848.1">
    <property type="nucleotide sequence ID" value="NZ_RZGZ01000002.1"/>
</dbReference>
<evidence type="ECO:0000256" key="10">
    <source>
        <dbReference type="ARBA" id="ARBA00022840"/>
    </source>
</evidence>
<evidence type="ECO:0000256" key="5">
    <source>
        <dbReference type="ARBA" id="ARBA00022553"/>
    </source>
</evidence>
<dbReference type="GO" id="GO:0030295">
    <property type="term" value="F:protein kinase activator activity"/>
    <property type="evidence" value="ECO:0007669"/>
    <property type="project" value="TreeGrafter"/>
</dbReference>
<keyword evidence="9 18" id="KW-0418">Kinase</keyword>
<dbReference type="InterPro" id="IPR003594">
    <property type="entry name" value="HATPase_dom"/>
</dbReference>
<evidence type="ECO:0000256" key="13">
    <source>
        <dbReference type="ARBA" id="ARBA00023136"/>
    </source>
</evidence>